<feature type="region of interest" description="Disordered" evidence="1">
    <location>
        <begin position="1"/>
        <end position="21"/>
    </location>
</feature>
<protein>
    <submittedName>
        <fullName evidence="2">Uncharacterized protein</fullName>
    </submittedName>
</protein>
<dbReference type="EMBL" id="CAXDID020000002">
    <property type="protein sequence ID" value="CAL5971100.1"/>
    <property type="molecule type" value="Genomic_DNA"/>
</dbReference>
<gene>
    <name evidence="2" type="ORF">HINF_LOCUS1040</name>
</gene>
<evidence type="ECO:0000256" key="1">
    <source>
        <dbReference type="SAM" id="MobiDB-lite"/>
    </source>
</evidence>
<dbReference type="Proteomes" id="UP001642409">
    <property type="component" value="Unassembled WGS sequence"/>
</dbReference>
<organism evidence="2 3">
    <name type="scientific">Hexamita inflata</name>
    <dbReference type="NCBI Taxonomy" id="28002"/>
    <lineage>
        <taxon>Eukaryota</taxon>
        <taxon>Metamonada</taxon>
        <taxon>Diplomonadida</taxon>
        <taxon>Hexamitidae</taxon>
        <taxon>Hexamitinae</taxon>
        <taxon>Hexamita</taxon>
    </lineage>
</organism>
<keyword evidence="3" id="KW-1185">Reference proteome</keyword>
<reference evidence="2 3" key="1">
    <citation type="submission" date="2024-07" db="EMBL/GenBank/DDBJ databases">
        <authorList>
            <person name="Akdeniz Z."/>
        </authorList>
    </citation>
    <scope>NUCLEOTIDE SEQUENCE [LARGE SCALE GENOMIC DNA]</scope>
</reference>
<accession>A0ABP1GG60</accession>
<comment type="caution">
    <text evidence="2">The sequence shown here is derived from an EMBL/GenBank/DDBJ whole genome shotgun (WGS) entry which is preliminary data.</text>
</comment>
<evidence type="ECO:0000313" key="2">
    <source>
        <dbReference type="EMBL" id="CAL5971100.1"/>
    </source>
</evidence>
<sequence>MLPGRMTDMQAGNPQSPLDKAAINRPLDQAGVWSDDRAGNQTPLNLQNSNFQDFTKSQNQGQFAQFQNNQASAFSKPFQGQTNTLAAAHADAEKQRELQLLKRLTQHSLRPRISTNMQSFYDKLTQDQLQSLRIETVRDPSRFNTEPEVLDLKWIQQQSVNQSQQVINWSVVRPPSTKLNLWETEREAVQPVQSLVQKIPVSAFQFKTGLQNESNHQARIANQLSQINAVDPNYQISKITQNVVDNFTVQNAFGCVIFTSRLQIQQIDLEKINIKDRDFDVNIGQCSYYVQLYNIQFEPAVKKECEKRGMEFVSCNGGVLVMKKNEWN</sequence>
<evidence type="ECO:0000313" key="3">
    <source>
        <dbReference type="Proteomes" id="UP001642409"/>
    </source>
</evidence>
<name>A0ABP1GG60_9EUKA</name>
<proteinExistence type="predicted"/>